<evidence type="ECO:0000259" key="11">
    <source>
        <dbReference type="PROSITE" id="PS50109"/>
    </source>
</evidence>
<evidence type="ECO:0000256" key="7">
    <source>
        <dbReference type="ARBA" id="ARBA00023015"/>
    </source>
</evidence>
<dbReference type="SUPFAM" id="SSF55874">
    <property type="entry name" value="ATPase domain of HSP90 chaperone/DNA topoisomerase II/histidine kinase"/>
    <property type="match status" value="1"/>
</dbReference>
<dbReference type="SUPFAM" id="SSF52172">
    <property type="entry name" value="CheY-like"/>
    <property type="match status" value="1"/>
</dbReference>
<name>A0A975B377_9BACT</name>
<dbReference type="FunFam" id="3.40.50.2300:FF:000001">
    <property type="entry name" value="DNA-binding response regulator PhoB"/>
    <property type="match status" value="1"/>
</dbReference>
<evidence type="ECO:0000256" key="5">
    <source>
        <dbReference type="ARBA" id="ARBA00022777"/>
    </source>
</evidence>
<dbReference type="InterPro" id="IPR011006">
    <property type="entry name" value="CheY-like_superfamily"/>
</dbReference>
<evidence type="ECO:0000256" key="10">
    <source>
        <dbReference type="PROSITE-ProRule" id="PRU00169"/>
    </source>
</evidence>
<dbReference type="InterPro" id="IPR001789">
    <property type="entry name" value="Sig_transdc_resp-reg_receiver"/>
</dbReference>
<dbReference type="InterPro" id="IPR036097">
    <property type="entry name" value="HisK_dim/P_sf"/>
</dbReference>
<dbReference type="GO" id="GO:0000155">
    <property type="term" value="F:phosphorelay sensor kinase activity"/>
    <property type="evidence" value="ECO:0007669"/>
    <property type="project" value="InterPro"/>
</dbReference>
<dbReference type="AlphaFoldDB" id="A0A975B377"/>
<dbReference type="Gene3D" id="3.40.50.2300">
    <property type="match status" value="1"/>
</dbReference>
<reference evidence="13" key="1">
    <citation type="journal article" date="2021" name="Microb. Physiol.">
        <title>Proteogenomic Insights into the Physiology of Marine, Sulfate-Reducing, Filamentous Desulfonema limicola and Desulfonema magnum.</title>
        <authorList>
            <person name="Schnaars V."/>
            <person name="Wohlbrand L."/>
            <person name="Scheve S."/>
            <person name="Hinrichs C."/>
            <person name="Reinhardt R."/>
            <person name="Rabus R."/>
        </authorList>
    </citation>
    <scope>NUCLEOTIDE SEQUENCE</scope>
    <source>
        <strain evidence="13">5ac10</strain>
    </source>
</reference>
<dbReference type="InterPro" id="IPR036890">
    <property type="entry name" value="HATPase_C_sf"/>
</dbReference>
<dbReference type="RefSeq" id="WP_207689877.1">
    <property type="nucleotide sequence ID" value="NZ_CP061799.1"/>
</dbReference>
<organism evidence="13 14">
    <name type="scientific">Desulfonema limicola</name>
    <dbReference type="NCBI Taxonomy" id="45656"/>
    <lineage>
        <taxon>Bacteria</taxon>
        <taxon>Pseudomonadati</taxon>
        <taxon>Thermodesulfobacteriota</taxon>
        <taxon>Desulfobacteria</taxon>
        <taxon>Desulfobacterales</taxon>
        <taxon>Desulfococcaceae</taxon>
        <taxon>Desulfonema</taxon>
    </lineage>
</organism>
<evidence type="ECO:0000256" key="9">
    <source>
        <dbReference type="ARBA" id="ARBA00023163"/>
    </source>
</evidence>
<gene>
    <name evidence="13" type="ORF">dnl_01630</name>
</gene>
<evidence type="ECO:0000313" key="13">
    <source>
        <dbReference type="EMBL" id="QTA77960.1"/>
    </source>
</evidence>
<evidence type="ECO:0000256" key="3">
    <source>
        <dbReference type="ARBA" id="ARBA00022553"/>
    </source>
</evidence>
<evidence type="ECO:0000256" key="4">
    <source>
        <dbReference type="ARBA" id="ARBA00022679"/>
    </source>
</evidence>
<keyword evidence="4" id="KW-0808">Transferase</keyword>
<keyword evidence="3 10" id="KW-0597">Phosphoprotein</keyword>
<sequence>MKTDKGIILIVDDNPNNLMMLIDVLDESNYELRIAKDGQSALNIVQKESIDLILLDVMMPGMNGFEVCSRLKGDSRTREIPIIFMTALSETINKIRGFELGAVDYIIKPIQIEEVMSRVKTHIKLSRLLKKENEINSLKSKIISLASHDLTIPLHTISASSSFLRLYNSRLSDKEKMSNLSIIDEAVKKMSITLDNIITWFESESGQTCFSPELINISNFCKDIFEKFKLLVKDSHKMEFSCVKSDIQVFIDPDLMRNAVINILSNAFAYSPKESLIKFDVFIENKEIAIKITDQGRGIAPKEQEKIFQPYFASKNSGTKEGRGLGLYTAKYFVQLHNGRINLESKTGRGSVFTIYLPSNQ</sequence>
<dbReference type="EMBL" id="CP061799">
    <property type="protein sequence ID" value="QTA77960.1"/>
    <property type="molecule type" value="Genomic_DNA"/>
</dbReference>
<dbReference type="CDD" id="cd19920">
    <property type="entry name" value="REC_PA4781-like"/>
    <property type="match status" value="1"/>
</dbReference>
<dbReference type="InterPro" id="IPR004358">
    <property type="entry name" value="Sig_transdc_His_kin-like_C"/>
</dbReference>
<dbReference type="Proteomes" id="UP000663720">
    <property type="component" value="Chromosome"/>
</dbReference>
<keyword evidence="6" id="KW-0902">Two-component regulatory system</keyword>
<evidence type="ECO:0000256" key="1">
    <source>
        <dbReference type="ARBA" id="ARBA00000085"/>
    </source>
</evidence>
<feature type="domain" description="Histidine kinase" evidence="11">
    <location>
        <begin position="145"/>
        <end position="361"/>
    </location>
</feature>
<dbReference type="Pfam" id="PF00072">
    <property type="entry name" value="Response_reg"/>
    <property type="match status" value="1"/>
</dbReference>
<proteinExistence type="predicted"/>
<evidence type="ECO:0000256" key="6">
    <source>
        <dbReference type="ARBA" id="ARBA00023012"/>
    </source>
</evidence>
<protein>
    <recommendedName>
        <fullName evidence="2">histidine kinase</fullName>
        <ecNumber evidence="2">2.7.13.3</ecNumber>
    </recommendedName>
</protein>
<dbReference type="PROSITE" id="PS50109">
    <property type="entry name" value="HIS_KIN"/>
    <property type="match status" value="1"/>
</dbReference>
<dbReference type="Gene3D" id="3.30.565.10">
    <property type="entry name" value="Histidine kinase-like ATPase, C-terminal domain"/>
    <property type="match status" value="1"/>
</dbReference>
<dbReference type="PROSITE" id="PS50110">
    <property type="entry name" value="RESPONSE_REGULATORY"/>
    <property type="match status" value="1"/>
</dbReference>
<dbReference type="SMART" id="SM00448">
    <property type="entry name" value="REC"/>
    <property type="match status" value="1"/>
</dbReference>
<dbReference type="KEGG" id="dli:dnl_01630"/>
<feature type="domain" description="Response regulatory" evidence="12">
    <location>
        <begin position="7"/>
        <end position="123"/>
    </location>
</feature>
<dbReference type="PANTHER" id="PTHR43547">
    <property type="entry name" value="TWO-COMPONENT HISTIDINE KINASE"/>
    <property type="match status" value="1"/>
</dbReference>
<dbReference type="Pfam" id="PF02518">
    <property type="entry name" value="HATPase_c"/>
    <property type="match status" value="1"/>
</dbReference>
<keyword evidence="7" id="KW-0805">Transcription regulation</keyword>
<dbReference type="PRINTS" id="PR00344">
    <property type="entry name" value="BCTRLSENSOR"/>
</dbReference>
<comment type="catalytic activity">
    <reaction evidence="1">
        <text>ATP + protein L-histidine = ADP + protein N-phospho-L-histidine.</text>
        <dbReference type="EC" id="2.7.13.3"/>
    </reaction>
</comment>
<keyword evidence="8" id="KW-0238">DNA-binding</keyword>
<dbReference type="EC" id="2.7.13.3" evidence="2"/>
<accession>A0A975B377</accession>
<dbReference type="PANTHER" id="PTHR43547:SF2">
    <property type="entry name" value="HYBRID SIGNAL TRANSDUCTION HISTIDINE KINASE C"/>
    <property type="match status" value="1"/>
</dbReference>
<dbReference type="GO" id="GO:0003677">
    <property type="term" value="F:DNA binding"/>
    <property type="evidence" value="ECO:0007669"/>
    <property type="project" value="UniProtKB-KW"/>
</dbReference>
<dbReference type="Gene3D" id="1.10.287.130">
    <property type="match status" value="1"/>
</dbReference>
<dbReference type="SMART" id="SM00387">
    <property type="entry name" value="HATPase_c"/>
    <property type="match status" value="1"/>
</dbReference>
<dbReference type="SUPFAM" id="SSF47384">
    <property type="entry name" value="Homodimeric domain of signal transducing histidine kinase"/>
    <property type="match status" value="1"/>
</dbReference>
<evidence type="ECO:0000256" key="2">
    <source>
        <dbReference type="ARBA" id="ARBA00012438"/>
    </source>
</evidence>
<keyword evidence="9" id="KW-0804">Transcription</keyword>
<evidence type="ECO:0000313" key="14">
    <source>
        <dbReference type="Proteomes" id="UP000663720"/>
    </source>
</evidence>
<keyword evidence="14" id="KW-1185">Reference proteome</keyword>
<feature type="modified residue" description="4-aspartylphosphate" evidence="10">
    <location>
        <position position="56"/>
    </location>
</feature>
<evidence type="ECO:0000256" key="8">
    <source>
        <dbReference type="ARBA" id="ARBA00023125"/>
    </source>
</evidence>
<dbReference type="InterPro" id="IPR005467">
    <property type="entry name" value="His_kinase_dom"/>
</dbReference>
<evidence type="ECO:0000259" key="12">
    <source>
        <dbReference type="PROSITE" id="PS50110"/>
    </source>
</evidence>
<dbReference type="InterPro" id="IPR003594">
    <property type="entry name" value="HATPase_dom"/>
</dbReference>
<dbReference type="FunFam" id="3.30.565.10:FF:000006">
    <property type="entry name" value="Sensor histidine kinase WalK"/>
    <property type="match status" value="1"/>
</dbReference>
<keyword evidence="5 13" id="KW-0418">Kinase</keyword>